<sequence>MTYRYRIAIIFLVGFFIDCINIFMSAIALPDIARNLSVSESTVTWVANSYILGLTLIIPISNWLASRFGTRQIMIASMLIFSIAAFFAGMATHFLSLALFRFVQGLGGGLLIPVGQALTLSLFKKHERAKISTIIMAVALIAPAVSPGVGGIIVDHFSWHWVFFSNIPFSLIAALLSFFWIKTEKTTAPKPDLSGLFLVSLSLASLLLGLSLYAEASIKFVPYILVITGILFALLYVRHYRRINNPVLDLNILTNIQMRFSIWVYYAIPGVFTGVNLLNIFYLQQELNWSAEKAGLLMLFYAAGSFCAILVCGRIYNQLGSVRLFFAGLVLHAAGIAILATVNTPQDQPLLIMAYLLMGIGGGIGANTAQTTAMLGFEGEDLSRASTIWNLNRQICFSIGATIFAMIFNVLQHKTTPATAYSITFIIAAISGLLPLLKLRQLAKSRETV</sequence>
<feature type="transmembrane region" description="Helical" evidence="6">
    <location>
        <begin position="134"/>
        <end position="153"/>
    </location>
</feature>
<evidence type="ECO:0000256" key="3">
    <source>
        <dbReference type="ARBA" id="ARBA00022692"/>
    </source>
</evidence>
<dbReference type="PANTHER" id="PTHR42718">
    <property type="entry name" value="MAJOR FACILITATOR SUPERFAMILY MULTIDRUG TRANSPORTER MFSC"/>
    <property type="match status" value="1"/>
</dbReference>
<feature type="domain" description="Major facilitator superfamily (MFS) profile" evidence="7">
    <location>
        <begin position="7"/>
        <end position="447"/>
    </location>
</feature>
<dbReference type="EMBL" id="CBSW010000052">
    <property type="protein sequence ID" value="CDG95658.1"/>
    <property type="molecule type" value="Genomic_DNA"/>
</dbReference>
<feature type="transmembrane region" description="Helical" evidence="6">
    <location>
        <begin position="395"/>
        <end position="412"/>
    </location>
</feature>
<dbReference type="GO" id="GO:0016020">
    <property type="term" value="C:membrane"/>
    <property type="evidence" value="ECO:0007669"/>
    <property type="project" value="UniProtKB-SubCell"/>
</dbReference>
<evidence type="ECO:0000256" key="5">
    <source>
        <dbReference type="ARBA" id="ARBA00023136"/>
    </source>
</evidence>
<dbReference type="Proteomes" id="UP000028511">
    <property type="component" value="Unassembled WGS sequence"/>
</dbReference>
<dbReference type="AlphaFoldDB" id="A0A077NBK1"/>
<comment type="caution">
    <text evidence="8">The sequence shown here is derived from an EMBL/GenBank/DDBJ whole genome shotgun (WGS) entry which is preliminary data.</text>
</comment>
<proteinExistence type="predicted"/>
<reference evidence="8" key="1">
    <citation type="submission" date="2013-07" db="EMBL/GenBank/DDBJ databases">
        <title>Sub-species coevolution in mutualistic symbiosis.</title>
        <authorList>
            <person name="Murfin K."/>
            <person name="Klassen J."/>
            <person name="Lee M."/>
            <person name="Forst S."/>
            <person name="Stock P."/>
            <person name="Goodrich-Blair H."/>
        </authorList>
    </citation>
    <scope>NUCLEOTIDE SEQUENCE [LARGE SCALE GENOMIC DNA]</scope>
    <source>
        <strain evidence="8">Puntauvense</strain>
    </source>
</reference>
<dbReference type="InterPro" id="IPR011701">
    <property type="entry name" value="MFS"/>
</dbReference>
<feature type="transmembrane region" description="Helical" evidence="6">
    <location>
        <begin position="260"/>
        <end position="282"/>
    </location>
</feature>
<gene>
    <name evidence="8" type="ORF">XBP1_1450061</name>
</gene>
<protein>
    <submittedName>
        <fullName evidence="8">Putative Drug transporter</fullName>
    </submittedName>
</protein>
<evidence type="ECO:0000259" key="7">
    <source>
        <dbReference type="PROSITE" id="PS50850"/>
    </source>
</evidence>
<dbReference type="RefSeq" id="WP_038215393.1">
    <property type="nucleotide sequence ID" value="NZ_CAWLWN010000133.1"/>
</dbReference>
<feature type="transmembrane region" description="Helical" evidence="6">
    <location>
        <begin position="324"/>
        <end position="344"/>
    </location>
</feature>
<keyword evidence="5 6" id="KW-0472">Membrane</keyword>
<dbReference type="PANTHER" id="PTHR42718:SF9">
    <property type="entry name" value="MAJOR FACILITATOR SUPERFAMILY MULTIDRUG TRANSPORTER MFSC"/>
    <property type="match status" value="1"/>
</dbReference>
<organism evidence="8">
    <name type="scientific">Xenorhabdus bovienii str. puntauvense</name>
    <dbReference type="NCBI Taxonomy" id="1398201"/>
    <lineage>
        <taxon>Bacteria</taxon>
        <taxon>Pseudomonadati</taxon>
        <taxon>Pseudomonadota</taxon>
        <taxon>Gammaproteobacteria</taxon>
        <taxon>Enterobacterales</taxon>
        <taxon>Morganellaceae</taxon>
        <taxon>Xenorhabdus</taxon>
    </lineage>
</organism>
<name>A0A077NBK1_XENBV</name>
<feature type="transmembrane region" description="Helical" evidence="6">
    <location>
        <begin position="350"/>
        <end position="375"/>
    </location>
</feature>
<evidence type="ECO:0000313" key="8">
    <source>
        <dbReference type="EMBL" id="CDG95658.1"/>
    </source>
</evidence>
<evidence type="ECO:0000256" key="4">
    <source>
        <dbReference type="ARBA" id="ARBA00022989"/>
    </source>
</evidence>
<evidence type="ECO:0000256" key="6">
    <source>
        <dbReference type="SAM" id="Phobius"/>
    </source>
</evidence>
<dbReference type="InterPro" id="IPR020846">
    <property type="entry name" value="MFS_dom"/>
</dbReference>
<evidence type="ECO:0000256" key="2">
    <source>
        <dbReference type="ARBA" id="ARBA00022448"/>
    </source>
</evidence>
<accession>A0A077NBK1</accession>
<dbReference type="SUPFAM" id="SSF103473">
    <property type="entry name" value="MFS general substrate transporter"/>
    <property type="match status" value="1"/>
</dbReference>
<dbReference type="Gene3D" id="1.20.1250.20">
    <property type="entry name" value="MFS general substrate transporter like domains"/>
    <property type="match status" value="1"/>
</dbReference>
<feature type="transmembrane region" description="Helical" evidence="6">
    <location>
        <begin position="159"/>
        <end position="181"/>
    </location>
</feature>
<dbReference type="PROSITE" id="PS50850">
    <property type="entry name" value="MFS"/>
    <property type="match status" value="1"/>
</dbReference>
<evidence type="ECO:0000256" key="1">
    <source>
        <dbReference type="ARBA" id="ARBA00004141"/>
    </source>
</evidence>
<feature type="transmembrane region" description="Helical" evidence="6">
    <location>
        <begin position="7"/>
        <end position="29"/>
    </location>
</feature>
<keyword evidence="2" id="KW-0813">Transport</keyword>
<feature type="transmembrane region" description="Helical" evidence="6">
    <location>
        <begin position="102"/>
        <end position="122"/>
    </location>
</feature>
<comment type="subcellular location">
    <subcellularLocation>
        <location evidence="1">Membrane</location>
        <topology evidence="1">Multi-pass membrane protein</topology>
    </subcellularLocation>
</comment>
<dbReference type="GO" id="GO:0022857">
    <property type="term" value="F:transmembrane transporter activity"/>
    <property type="evidence" value="ECO:0007669"/>
    <property type="project" value="InterPro"/>
</dbReference>
<dbReference type="InterPro" id="IPR036259">
    <property type="entry name" value="MFS_trans_sf"/>
</dbReference>
<dbReference type="Pfam" id="PF07690">
    <property type="entry name" value="MFS_1"/>
    <property type="match status" value="2"/>
</dbReference>
<feature type="transmembrane region" description="Helical" evidence="6">
    <location>
        <begin position="418"/>
        <end position="437"/>
    </location>
</feature>
<feature type="transmembrane region" description="Helical" evidence="6">
    <location>
        <begin position="220"/>
        <end position="239"/>
    </location>
</feature>
<keyword evidence="3 6" id="KW-0812">Transmembrane</keyword>
<feature type="transmembrane region" description="Helical" evidence="6">
    <location>
        <begin position="49"/>
        <end position="66"/>
    </location>
</feature>
<dbReference type="PRINTS" id="PR01036">
    <property type="entry name" value="TCRTETB"/>
</dbReference>
<feature type="transmembrane region" description="Helical" evidence="6">
    <location>
        <begin position="73"/>
        <end position="96"/>
    </location>
</feature>
<feature type="transmembrane region" description="Helical" evidence="6">
    <location>
        <begin position="193"/>
        <end position="214"/>
    </location>
</feature>
<feature type="transmembrane region" description="Helical" evidence="6">
    <location>
        <begin position="294"/>
        <end position="312"/>
    </location>
</feature>
<keyword evidence="4 6" id="KW-1133">Transmembrane helix</keyword>
<dbReference type="HOGENOM" id="CLU_000960_28_0_6"/>